<accession>C6JS36</accession>
<dbReference type="OrthoDB" id="694540at2759"/>
<sequence>MPKRSRESCDCEGAAATAGNDDRLGSLPDDALLLVLSLLPSEDAVRTCVLARRWRHLWRFTAALHIARDDDKRWSVRWLHRFVTNFLRLRDSLSPLDVCDIFCRPFVWSTQAFCFKVAEEWVRRVVAEYRARVLKVWIYTDANMLEPAAAPLVSQHLTWLELGEVEIPGVMLDLSGCMPCTGTSRADILQNPGRQDVVSISETS</sequence>
<dbReference type="InterPro" id="IPR053197">
    <property type="entry name" value="F-box_SCFL_complex_component"/>
</dbReference>
<organism evidence="2">
    <name type="scientific">Sorghum bicolor</name>
    <name type="common">Sorghum</name>
    <name type="synonym">Sorghum vulgare</name>
    <dbReference type="NCBI Taxonomy" id="4558"/>
    <lineage>
        <taxon>Eukaryota</taxon>
        <taxon>Viridiplantae</taxon>
        <taxon>Streptophyta</taxon>
        <taxon>Embryophyta</taxon>
        <taxon>Tracheophyta</taxon>
        <taxon>Spermatophyta</taxon>
        <taxon>Magnoliopsida</taxon>
        <taxon>Liliopsida</taxon>
        <taxon>Poales</taxon>
        <taxon>Poaceae</taxon>
        <taxon>PACMAD clade</taxon>
        <taxon>Panicoideae</taxon>
        <taxon>Andropogonodae</taxon>
        <taxon>Andropogoneae</taxon>
        <taxon>Sorghinae</taxon>
        <taxon>Sorghum</taxon>
    </lineage>
</organism>
<dbReference type="PROSITE" id="PS50181">
    <property type="entry name" value="FBOX"/>
    <property type="match status" value="1"/>
</dbReference>
<dbReference type="AlphaFoldDB" id="C6JS36"/>
<protein>
    <recommendedName>
        <fullName evidence="1">F-box domain-containing protein</fullName>
    </recommendedName>
</protein>
<dbReference type="Gene3D" id="1.20.1280.50">
    <property type="match status" value="1"/>
</dbReference>
<dbReference type="InterPro" id="IPR001810">
    <property type="entry name" value="F-box_dom"/>
</dbReference>
<reference evidence="2" key="1">
    <citation type="journal article" date="2009" name="Nature">
        <title>The Sorghum bicolor genome and the diversification of grasses.</title>
        <authorList>
            <person name="Paterson A.H."/>
            <person name="Bowers J.E."/>
            <person name="Bruggmann R."/>
            <person name="Dubchak I."/>
            <person name="Grimwood J."/>
            <person name="Gundlach H."/>
            <person name="Haberer G."/>
            <person name="Hellsten U."/>
            <person name="Mitros T."/>
            <person name="Poliakov A."/>
            <person name="Schmutz J."/>
            <person name="Spannagl M."/>
            <person name="Tang H."/>
            <person name="Wang X."/>
            <person name="Wicker T."/>
            <person name="Bharti A.K."/>
            <person name="Chapman J."/>
            <person name="Feltus F.A."/>
            <person name="Gowik U."/>
            <person name="Grigoriev I.V."/>
            <person name="Lyons E."/>
            <person name="Maher C.A."/>
            <person name="Martis M."/>
            <person name="Narechania A."/>
            <person name="Otillar R.P."/>
            <person name="Penning B.W."/>
            <person name="Salamov A.A."/>
            <person name="Wang Y."/>
            <person name="Zhang L."/>
            <person name="Carpita N.C."/>
            <person name="Freeling M."/>
            <person name="Gingle A.R."/>
            <person name="Hash C.T."/>
            <person name="Keller B."/>
            <person name="Klein P."/>
            <person name="Kresovich S."/>
            <person name="McCann M.C."/>
            <person name="Ming R."/>
            <person name="Peterson D.G."/>
            <person name="Mehboob-ur-Rahman"/>
            <person name="Ware D."/>
            <person name="Westhoff P."/>
            <person name="Mayer K.F."/>
            <person name="Messing J."/>
            <person name="Rokhsar D.S."/>
        </authorList>
    </citation>
    <scope>NUCLEOTIDE SEQUENCE [LARGE SCALE GENOMIC DNA]</scope>
</reference>
<gene>
    <name evidence="2" type="primary">Sb0019s004850</name>
    <name evidence="2" type="ORF">SORBIDRAFT_0019s004850</name>
</gene>
<dbReference type="KEGG" id="sbi:8155638"/>
<dbReference type="InterPro" id="IPR036047">
    <property type="entry name" value="F-box-like_dom_sf"/>
</dbReference>
<dbReference type="EMBL" id="GL002613">
    <property type="protein sequence ID" value="EES20376.1"/>
    <property type="molecule type" value="Genomic_DNA"/>
</dbReference>
<evidence type="ECO:0000313" key="2">
    <source>
        <dbReference type="EMBL" id="EES20376.1"/>
    </source>
</evidence>
<dbReference type="PANTHER" id="PTHR34223:SF22">
    <property type="entry name" value="OS11G0208300 PROTEIN"/>
    <property type="match status" value="1"/>
</dbReference>
<dbReference type="SUPFAM" id="SSF81383">
    <property type="entry name" value="F-box domain"/>
    <property type="match status" value="1"/>
</dbReference>
<feature type="domain" description="F-box" evidence="1">
    <location>
        <begin position="21"/>
        <end position="57"/>
    </location>
</feature>
<name>C6JS36_SORBI</name>
<evidence type="ECO:0000259" key="1">
    <source>
        <dbReference type="PROSITE" id="PS50181"/>
    </source>
</evidence>
<dbReference type="PANTHER" id="PTHR34223">
    <property type="entry name" value="OS11G0201299 PROTEIN"/>
    <property type="match status" value="1"/>
</dbReference>
<dbReference type="HOGENOM" id="CLU_116497_0_0_1"/>
<proteinExistence type="predicted"/>
<dbReference type="ExpressionAtlas" id="C6JS36">
    <property type="expression patterns" value="baseline"/>
</dbReference>
<dbReference type="Pfam" id="PF00646">
    <property type="entry name" value="F-box"/>
    <property type="match status" value="1"/>
</dbReference>